<keyword evidence="12" id="KW-0862">Zinc</keyword>
<evidence type="ECO:0000256" key="17">
    <source>
        <dbReference type="ARBA" id="ARBA00023295"/>
    </source>
</evidence>
<dbReference type="SMART" id="SM01232">
    <property type="entry name" value="H2TH"/>
    <property type="match status" value="1"/>
</dbReference>
<dbReference type="GO" id="GO:0034039">
    <property type="term" value="F:8-oxo-7,8-dihydroguanine DNA N-glycosylase activity"/>
    <property type="evidence" value="ECO:0007669"/>
    <property type="project" value="TreeGrafter"/>
</dbReference>
<evidence type="ECO:0000256" key="9">
    <source>
        <dbReference type="ARBA" id="ARBA00022763"/>
    </source>
</evidence>
<keyword evidence="11 23" id="KW-0378">Hydrolase</keyword>
<dbReference type="PANTHER" id="PTHR22993:SF9">
    <property type="entry name" value="FORMAMIDOPYRIMIDINE-DNA GLYCOSYLASE"/>
    <property type="match status" value="1"/>
</dbReference>
<evidence type="ECO:0000313" key="23">
    <source>
        <dbReference type="EMBL" id="MBP3952464.1"/>
    </source>
</evidence>
<dbReference type="GO" id="GO:0003690">
    <property type="term" value="F:double-stranded DNA binding"/>
    <property type="evidence" value="ECO:0007669"/>
    <property type="project" value="UniProtKB-ARBA"/>
</dbReference>
<dbReference type="GO" id="GO:0008270">
    <property type="term" value="F:zinc ion binding"/>
    <property type="evidence" value="ECO:0007669"/>
    <property type="project" value="UniProtKB-KW"/>
</dbReference>
<keyword evidence="9" id="KW-0227">DNA damage</keyword>
<dbReference type="NCBIfam" id="TIGR00577">
    <property type="entry name" value="fpg"/>
    <property type="match status" value="1"/>
</dbReference>
<name>A0A940X0Y3_9BACI</name>
<dbReference type="EC" id="4.2.99.18" evidence="6"/>
<dbReference type="NCBIfam" id="NF002211">
    <property type="entry name" value="PRK01103.1"/>
    <property type="match status" value="1"/>
</dbReference>
<gene>
    <name evidence="23" type="primary">mutM</name>
    <name evidence="23" type="ORF">J7W16_15170</name>
</gene>
<keyword evidence="17 23" id="KW-0326">Glycosidase</keyword>
<protein>
    <recommendedName>
        <fullName evidence="7">Formamidopyrimidine-DNA glycosylase</fullName>
        <ecNumber evidence="5">3.2.2.23</ecNumber>
        <ecNumber evidence="6">4.2.99.18</ecNumber>
    </recommendedName>
    <alternativeName>
        <fullName evidence="18">DNA-(apurinic or apyrimidinic site) lyase MutM</fullName>
    </alternativeName>
</protein>
<dbReference type="Gene3D" id="1.10.8.50">
    <property type="match status" value="1"/>
</dbReference>
<dbReference type="PROSITE" id="PS51066">
    <property type="entry name" value="ZF_FPG_2"/>
    <property type="match status" value="1"/>
</dbReference>
<dbReference type="InterPro" id="IPR010979">
    <property type="entry name" value="Ribosomal_uS13-like_H2TH"/>
</dbReference>
<accession>A0A940X0Y3</accession>
<evidence type="ECO:0000256" key="4">
    <source>
        <dbReference type="ARBA" id="ARBA00011245"/>
    </source>
</evidence>
<organism evidence="23 24">
    <name type="scientific">Halalkalibacter suaedae</name>
    <dbReference type="NCBI Taxonomy" id="2822140"/>
    <lineage>
        <taxon>Bacteria</taxon>
        <taxon>Bacillati</taxon>
        <taxon>Bacillota</taxon>
        <taxon>Bacilli</taxon>
        <taxon>Bacillales</taxon>
        <taxon>Bacillaceae</taxon>
        <taxon>Halalkalibacter</taxon>
    </lineage>
</organism>
<evidence type="ECO:0000256" key="10">
    <source>
        <dbReference type="ARBA" id="ARBA00022771"/>
    </source>
</evidence>
<dbReference type="PANTHER" id="PTHR22993">
    <property type="entry name" value="FORMAMIDOPYRIMIDINE-DNA GLYCOSYLASE"/>
    <property type="match status" value="1"/>
</dbReference>
<dbReference type="SUPFAM" id="SSF46946">
    <property type="entry name" value="S13-like H2TH domain"/>
    <property type="match status" value="1"/>
</dbReference>
<comment type="cofactor">
    <cofactor evidence="2">
        <name>Zn(2+)</name>
        <dbReference type="ChEBI" id="CHEBI:29105"/>
    </cofactor>
</comment>
<evidence type="ECO:0000256" key="1">
    <source>
        <dbReference type="ARBA" id="ARBA00001668"/>
    </source>
</evidence>
<keyword evidence="16" id="KW-0511">Multifunctional enzyme</keyword>
<dbReference type="FunFam" id="1.10.8.50:FF:000003">
    <property type="entry name" value="Formamidopyrimidine-DNA glycosylase"/>
    <property type="match status" value="1"/>
</dbReference>
<evidence type="ECO:0000256" key="2">
    <source>
        <dbReference type="ARBA" id="ARBA00001947"/>
    </source>
</evidence>
<evidence type="ECO:0000313" key="24">
    <source>
        <dbReference type="Proteomes" id="UP000678228"/>
    </source>
</evidence>
<comment type="catalytic activity">
    <reaction evidence="19">
        <text>2'-deoxyribonucleotide-(2'-deoxyribose 5'-phosphate)-2'-deoxyribonucleotide-DNA = a 3'-end 2'-deoxyribonucleotide-(2,3-dehydro-2,3-deoxyribose 5'-phosphate)-DNA + a 5'-end 5'-phospho-2'-deoxyribonucleoside-DNA + H(+)</text>
        <dbReference type="Rhea" id="RHEA:66592"/>
        <dbReference type="Rhea" id="RHEA-COMP:13180"/>
        <dbReference type="Rhea" id="RHEA-COMP:16897"/>
        <dbReference type="Rhea" id="RHEA-COMP:17067"/>
        <dbReference type="ChEBI" id="CHEBI:15378"/>
        <dbReference type="ChEBI" id="CHEBI:136412"/>
        <dbReference type="ChEBI" id="CHEBI:157695"/>
        <dbReference type="ChEBI" id="CHEBI:167181"/>
        <dbReference type="EC" id="4.2.99.18"/>
    </reaction>
</comment>
<dbReference type="Proteomes" id="UP000678228">
    <property type="component" value="Unassembled WGS sequence"/>
</dbReference>
<comment type="subunit">
    <text evidence="4">Monomer.</text>
</comment>
<evidence type="ECO:0000259" key="21">
    <source>
        <dbReference type="PROSITE" id="PS51066"/>
    </source>
</evidence>
<evidence type="ECO:0000256" key="20">
    <source>
        <dbReference type="PROSITE-ProRule" id="PRU00391"/>
    </source>
</evidence>
<keyword evidence="8" id="KW-0479">Metal-binding</keyword>
<evidence type="ECO:0000256" key="15">
    <source>
        <dbReference type="ARBA" id="ARBA00023239"/>
    </source>
</evidence>
<evidence type="ECO:0000256" key="13">
    <source>
        <dbReference type="ARBA" id="ARBA00023125"/>
    </source>
</evidence>
<reference evidence="23" key="1">
    <citation type="submission" date="2021-03" db="EMBL/GenBank/DDBJ databases">
        <title>Bacillus suaedae sp. nov., isolated from Suaeda aralocaspica.</title>
        <authorList>
            <person name="Lei R.F.R."/>
        </authorList>
    </citation>
    <scope>NUCLEOTIDE SEQUENCE</scope>
    <source>
        <strain evidence="23">YZJH907-2</strain>
    </source>
</reference>
<evidence type="ECO:0000256" key="3">
    <source>
        <dbReference type="ARBA" id="ARBA00009409"/>
    </source>
</evidence>
<keyword evidence="24" id="KW-1185">Reference proteome</keyword>
<dbReference type="GO" id="GO:0140078">
    <property type="term" value="F:class I DNA-(apurinic or apyrimidinic site) endonuclease activity"/>
    <property type="evidence" value="ECO:0007669"/>
    <property type="project" value="UniProtKB-EC"/>
</dbReference>
<evidence type="ECO:0000256" key="6">
    <source>
        <dbReference type="ARBA" id="ARBA00012720"/>
    </source>
</evidence>
<dbReference type="RefSeq" id="WP_210598197.1">
    <property type="nucleotide sequence ID" value="NZ_JAGKSQ010000006.1"/>
</dbReference>
<evidence type="ECO:0000256" key="14">
    <source>
        <dbReference type="ARBA" id="ARBA00023204"/>
    </source>
</evidence>
<feature type="domain" description="FPG-type" evidence="21">
    <location>
        <begin position="235"/>
        <end position="269"/>
    </location>
</feature>
<keyword evidence="14" id="KW-0234">DNA repair</keyword>
<sequence length="269" mass="30769">MPELPEMENYKILLSERLVGNTITEVVVTREKSINMAVEQFVKKVKGRTIIGIERRAKHLLFKLDSGQTLIVHLMLGGLMYVGSETDSPDRTKQVILSFGETKLFFIGLRLGYLHLLTENELSVEFSELGPEPLDPSFTMERFHQLIDKKRGVMKSTLVNQKFIAGIGNHYSDEICFDAQILPSRQANELTDEEMNNLYNSIKSILKRGIDFGGYIELPVYKDDKKTGSYNHHAFVYDREGEPCPRCANPIIRAEISSRKSFYCEQCQH</sequence>
<proteinExistence type="inferred from homology"/>
<evidence type="ECO:0000256" key="5">
    <source>
        <dbReference type="ARBA" id="ARBA00012024"/>
    </source>
</evidence>
<evidence type="ECO:0000256" key="8">
    <source>
        <dbReference type="ARBA" id="ARBA00022723"/>
    </source>
</evidence>
<evidence type="ECO:0000256" key="19">
    <source>
        <dbReference type="ARBA" id="ARBA00044632"/>
    </source>
</evidence>
<evidence type="ECO:0000256" key="18">
    <source>
        <dbReference type="ARBA" id="ARBA00030638"/>
    </source>
</evidence>
<evidence type="ECO:0000256" key="11">
    <source>
        <dbReference type="ARBA" id="ARBA00022801"/>
    </source>
</evidence>
<comment type="caution">
    <text evidence="23">The sequence shown here is derived from an EMBL/GenBank/DDBJ whole genome shotgun (WGS) entry which is preliminary data.</text>
</comment>
<dbReference type="InterPro" id="IPR010663">
    <property type="entry name" value="Znf_FPG/IleRS"/>
</dbReference>
<dbReference type="SUPFAM" id="SSF57716">
    <property type="entry name" value="Glucocorticoid receptor-like (DNA-binding domain)"/>
    <property type="match status" value="1"/>
</dbReference>
<evidence type="ECO:0000256" key="7">
    <source>
        <dbReference type="ARBA" id="ARBA00016240"/>
    </source>
</evidence>
<keyword evidence="15 23" id="KW-0456">Lyase</keyword>
<evidence type="ECO:0000256" key="12">
    <source>
        <dbReference type="ARBA" id="ARBA00022833"/>
    </source>
</evidence>
<dbReference type="Gene3D" id="3.20.190.10">
    <property type="entry name" value="MutM-like, N-terminal"/>
    <property type="match status" value="1"/>
</dbReference>
<dbReference type="Pfam" id="PF01149">
    <property type="entry name" value="Fapy_DNA_glyco"/>
    <property type="match status" value="1"/>
</dbReference>
<dbReference type="InterPro" id="IPR020629">
    <property type="entry name" value="FPG_Glyclase"/>
</dbReference>
<dbReference type="InterPro" id="IPR012319">
    <property type="entry name" value="FPG_cat"/>
</dbReference>
<dbReference type="Pfam" id="PF06827">
    <property type="entry name" value="zf-FPG_IleRS"/>
    <property type="match status" value="1"/>
</dbReference>
<dbReference type="InterPro" id="IPR015886">
    <property type="entry name" value="H2TH_FPG"/>
</dbReference>
<dbReference type="InterPro" id="IPR000214">
    <property type="entry name" value="Znf_DNA_glyclase/AP_lyase"/>
</dbReference>
<dbReference type="SUPFAM" id="SSF81624">
    <property type="entry name" value="N-terminal domain of MutM-like DNA repair proteins"/>
    <property type="match status" value="1"/>
</dbReference>
<evidence type="ECO:0000259" key="22">
    <source>
        <dbReference type="PROSITE" id="PS51068"/>
    </source>
</evidence>
<keyword evidence="13" id="KW-0238">DNA-binding</keyword>
<comment type="similarity">
    <text evidence="3">Belongs to the FPG family.</text>
</comment>
<evidence type="ECO:0000256" key="16">
    <source>
        <dbReference type="ARBA" id="ARBA00023268"/>
    </source>
</evidence>
<dbReference type="EC" id="3.2.2.23" evidence="5"/>
<dbReference type="GO" id="GO:0006284">
    <property type="term" value="P:base-excision repair"/>
    <property type="evidence" value="ECO:0007669"/>
    <property type="project" value="InterPro"/>
</dbReference>
<dbReference type="PROSITE" id="PS51068">
    <property type="entry name" value="FPG_CAT"/>
    <property type="match status" value="1"/>
</dbReference>
<dbReference type="SMART" id="SM00898">
    <property type="entry name" value="Fapy_DNA_glyco"/>
    <property type="match status" value="1"/>
</dbReference>
<dbReference type="GO" id="GO:0003684">
    <property type="term" value="F:damaged DNA binding"/>
    <property type="evidence" value="ECO:0007669"/>
    <property type="project" value="InterPro"/>
</dbReference>
<dbReference type="AlphaFoldDB" id="A0A940X0Y3"/>
<dbReference type="InterPro" id="IPR035937">
    <property type="entry name" value="FPG_N"/>
</dbReference>
<dbReference type="EMBL" id="JAGKSQ010000006">
    <property type="protein sequence ID" value="MBP3952464.1"/>
    <property type="molecule type" value="Genomic_DNA"/>
</dbReference>
<comment type="catalytic activity">
    <reaction evidence="1">
        <text>Hydrolysis of DNA containing ring-opened 7-methylguanine residues, releasing 2,6-diamino-4-hydroxy-5-(N-methyl)formamidopyrimidine.</text>
        <dbReference type="EC" id="3.2.2.23"/>
    </reaction>
</comment>
<feature type="domain" description="Formamidopyrimidine-DNA glycosylase catalytic" evidence="22">
    <location>
        <begin position="2"/>
        <end position="106"/>
    </location>
</feature>
<dbReference type="Pfam" id="PF06831">
    <property type="entry name" value="H2TH"/>
    <property type="match status" value="1"/>
</dbReference>
<keyword evidence="10 20" id="KW-0863">Zinc-finger</keyword>